<keyword evidence="1" id="KW-0472">Membrane</keyword>
<keyword evidence="2" id="KW-0378">Hydrolase</keyword>
<reference evidence="2" key="1">
    <citation type="journal article" date="2015" name="Res. Microbiol.">
        <title>New FeFe-hydrogenase genes identified in a metagenomic fosmid library from a municipal wastewater treatment plant as revealed by high-throughput sequencing.</title>
        <authorList>
            <person name="Tomazetto G."/>
            <person name="Wibberg D."/>
            <person name="Schluter A."/>
            <person name="Oliveira V.M."/>
        </authorList>
    </citation>
    <scope>NUCLEOTIDE SEQUENCE</scope>
    <source>
        <plasmid evidence="2">fosmid 1D</plasmid>
    </source>
</reference>
<dbReference type="AlphaFoldDB" id="A0A0A8KXI2"/>
<name>A0A0A8KXI2_9ZZZZ</name>
<dbReference type="PROSITE" id="PS00409">
    <property type="entry name" value="PROKAR_NTER_METHYL"/>
    <property type="match status" value="1"/>
</dbReference>
<keyword evidence="1" id="KW-1133">Transmembrane helix</keyword>
<accession>A0A0A8KXI2</accession>
<keyword evidence="2" id="KW-0482">Metalloprotease</keyword>
<protein>
    <submittedName>
        <fullName evidence="2">Putative metalloprotease</fullName>
        <ecNumber evidence="2">3.4.24.-</ecNumber>
    </submittedName>
</protein>
<dbReference type="EC" id="3.4.24.-" evidence="2"/>
<keyword evidence="2" id="KW-0645">Protease</keyword>
<evidence type="ECO:0000313" key="2">
    <source>
        <dbReference type="EMBL" id="CDL65353.1"/>
    </source>
</evidence>
<proteinExistence type="predicted"/>
<keyword evidence="1" id="KW-0812">Transmembrane</keyword>
<organism evidence="2">
    <name type="scientific">wastewater metagenome</name>
    <dbReference type="NCBI Taxonomy" id="527639"/>
    <lineage>
        <taxon>unclassified sequences</taxon>
        <taxon>metagenomes</taxon>
        <taxon>ecological metagenomes</taxon>
    </lineage>
</organism>
<dbReference type="GO" id="GO:0008237">
    <property type="term" value="F:metallopeptidase activity"/>
    <property type="evidence" value="ECO:0007669"/>
    <property type="project" value="UniProtKB-KW"/>
</dbReference>
<dbReference type="EMBL" id="HG796236">
    <property type="protein sequence ID" value="CDL65353.1"/>
    <property type="molecule type" value="Genomic_DNA"/>
</dbReference>
<gene>
    <name evidence="2" type="ORF">WWTP_pFosmid_1D_0020</name>
</gene>
<feature type="transmembrane region" description="Helical" evidence="1">
    <location>
        <begin position="20"/>
        <end position="37"/>
    </location>
</feature>
<keyword evidence="2" id="KW-0614">Plasmid</keyword>
<dbReference type="GO" id="GO:0006508">
    <property type="term" value="P:proteolysis"/>
    <property type="evidence" value="ECO:0007669"/>
    <property type="project" value="UniProtKB-KW"/>
</dbReference>
<evidence type="ECO:0000256" key="1">
    <source>
        <dbReference type="SAM" id="Phobius"/>
    </source>
</evidence>
<geneLocation type="plasmid" evidence="2">
    <name>fosmid 1D</name>
</geneLocation>
<sequence length="137" mass="15262">MHILAKRSAMNYNMQKGISLLEVIIGILFTAIVAMGITKSTIGAEKIAGKTTHNSEAMQIGLEILEQYASIDPQTLDDADDLPETEVTRNNRRYKRAINITINPDRSRSVAVRVKSVSPLINLDFTVEDTFALWGER</sequence>
<dbReference type="InterPro" id="IPR012902">
    <property type="entry name" value="N_methyl_site"/>
</dbReference>